<organism evidence="1 2">
    <name type="scientific">Linum trigynum</name>
    <dbReference type="NCBI Taxonomy" id="586398"/>
    <lineage>
        <taxon>Eukaryota</taxon>
        <taxon>Viridiplantae</taxon>
        <taxon>Streptophyta</taxon>
        <taxon>Embryophyta</taxon>
        <taxon>Tracheophyta</taxon>
        <taxon>Spermatophyta</taxon>
        <taxon>Magnoliopsida</taxon>
        <taxon>eudicotyledons</taxon>
        <taxon>Gunneridae</taxon>
        <taxon>Pentapetalae</taxon>
        <taxon>rosids</taxon>
        <taxon>fabids</taxon>
        <taxon>Malpighiales</taxon>
        <taxon>Linaceae</taxon>
        <taxon>Linum</taxon>
    </lineage>
</organism>
<proteinExistence type="predicted"/>
<evidence type="ECO:0000313" key="1">
    <source>
        <dbReference type="EMBL" id="CAL1375299.1"/>
    </source>
</evidence>
<dbReference type="AlphaFoldDB" id="A0AAV2DN60"/>
<sequence>MTILDGGDAVGSGVDSIQGAVVDGSESSGTYDRSSSSSIAITSSSHLVVGFVPPYSSSVAVWREADYSLRAGSGDRREAATVGN</sequence>
<protein>
    <submittedName>
        <fullName evidence="1">Uncharacterized protein</fullName>
    </submittedName>
</protein>
<dbReference type="Proteomes" id="UP001497516">
    <property type="component" value="Chromosome 3"/>
</dbReference>
<accession>A0AAV2DN60</accession>
<reference evidence="1 2" key="1">
    <citation type="submission" date="2024-04" db="EMBL/GenBank/DDBJ databases">
        <authorList>
            <person name="Fracassetti M."/>
        </authorList>
    </citation>
    <scope>NUCLEOTIDE SEQUENCE [LARGE SCALE GENOMIC DNA]</scope>
</reference>
<keyword evidence="2" id="KW-1185">Reference proteome</keyword>
<dbReference type="EMBL" id="OZ034816">
    <property type="protein sequence ID" value="CAL1375299.1"/>
    <property type="molecule type" value="Genomic_DNA"/>
</dbReference>
<evidence type="ECO:0000313" key="2">
    <source>
        <dbReference type="Proteomes" id="UP001497516"/>
    </source>
</evidence>
<name>A0AAV2DN60_9ROSI</name>
<gene>
    <name evidence="1" type="ORF">LTRI10_LOCUS17105</name>
</gene>